<protein>
    <submittedName>
        <fullName evidence="1">1799_t:CDS:1</fullName>
    </submittedName>
</protein>
<organism evidence="1 2">
    <name type="scientific">Racocetra persica</name>
    <dbReference type="NCBI Taxonomy" id="160502"/>
    <lineage>
        <taxon>Eukaryota</taxon>
        <taxon>Fungi</taxon>
        <taxon>Fungi incertae sedis</taxon>
        <taxon>Mucoromycota</taxon>
        <taxon>Glomeromycotina</taxon>
        <taxon>Glomeromycetes</taxon>
        <taxon>Diversisporales</taxon>
        <taxon>Gigasporaceae</taxon>
        <taxon>Racocetra</taxon>
    </lineage>
</organism>
<proteinExistence type="predicted"/>
<dbReference type="Proteomes" id="UP000789920">
    <property type="component" value="Unassembled WGS sequence"/>
</dbReference>
<comment type="caution">
    <text evidence="1">The sequence shown here is derived from an EMBL/GenBank/DDBJ whole genome shotgun (WGS) entry which is preliminary data.</text>
</comment>
<gene>
    <name evidence="1" type="ORF">RPERSI_LOCUS6610</name>
</gene>
<reference evidence="1" key="1">
    <citation type="submission" date="2021-06" db="EMBL/GenBank/DDBJ databases">
        <authorList>
            <person name="Kallberg Y."/>
            <person name="Tangrot J."/>
            <person name="Rosling A."/>
        </authorList>
    </citation>
    <scope>NUCLEOTIDE SEQUENCE</scope>
    <source>
        <strain evidence="1">MA461A</strain>
    </source>
</reference>
<keyword evidence="2" id="KW-1185">Reference proteome</keyword>
<evidence type="ECO:0000313" key="2">
    <source>
        <dbReference type="Proteomes" id="UP000789920"/>
    </source>
</evidence>
<feature type="non-terminal residue" evidence="1">
    <location>
        <position position="284"/>
    </location>
</feature>
<name>A0ACA9MYZ2_9GLOM</name>
<accession>A0ACA9MYZ2</accession>
<sequence length="284" mass="32959">MQLQNNTVDRLDVRVNSSENIINRLNLVINQCIDTNFKLLTDDTKEINHFSVNITPCEKQSTIYIDIMNSGDTSKQIENNSSSNLSEQPSLEQNTDLQKMQTPKIDIHPLIQELKIDPSKEVYIKTVNIDKNSTSNQSSAIKLVHLFERICFAEFNTIRAKQAKIASWYSYKKFFKKRHSEILPEILKKYKNITKQKVYKLASGQIYNEMLYYLSEDKILRIKTYSANKLSKLTDTQIDTIIYEVSYITKKYGTNLSLCEKILHSHMTDSEPTHNQDSDISEIQ</sequence>
<dbReference type="EMBL" id="CAJVQC010010582">
    <property type="protein sequence ID" value="CAG8618448.1"/>
    <property type="molecule type" value="Genomic_DNA"/>
</dbReference>
<evidence type="ECO:0000313" key="1">
    <source>
        <dbReference type="EMBL" id="CAG8618448.1"/>
    </source>
</evidence>